<protein>
    <recommendedName>
        <fullName evidence="6">Ribosomal protein L19</fullName>
    </recommendedName>
</protein>
<dbReference type="InterPro" id="IPR008991">
    <property type="entry name" value="Translation_prot_SH3-like_sf"/>
</dbReference>
<reference evidence="5" key="1">
    <citation type="submission" date="2016-05" db="EMBL/GenBank/DDBJ databases">
        <title>Comparative genomics of biotechnologically important yeasts.</title>
        <authorList>
            <consortium name="DOE Joint Genome Institute"/>
            <person name="Riley R."/>
            <person name="Haridas S."/>
            <person name="Wolfe K.H."/>
            <person name="Lopes M.R."/>
            <person name="Hittinger C.T."/>
            <person name="Goker M."/>
            <person name="Salamov A."/>
            <person name="Wisecaver J."/>
            <person name="Long T.M."/>
            <person name="Aerts A.L."/>
            <person name="Barry K."/>
            <person name="Choi C."/>
            <person name="Clum A."/>
            <person name="Coughlan A.Y."/>
            <person name="Deshpande S."/>
            <person name="Douglass A.P."/>
            <person name="Hanson S.J."/>
            <person name="Klenk H.-P."/>
            <person name="Labutti K."/>
            <person name="Lapidus A."/>
            <person name="Lindquist E."/>
            <person name="Lipzen A."/>
            <person name="Meier-Kolthoff J.P."/>
            <person name="Ohm R.A."/>
            <person name="Otillar R.P."/>
            <person name="Pangilinan J."/>
            <person name="Peng Y."/>
            <person name="Rokas A."/>
            <person name="Rosa C.A."/>
            <person name="Scheuner C."/>
            <person name="Sibirny A.A."/>
            <person name="Slot J.C."/>
            <person name="Stielow J.B."/>
            <person name="Sun H."/>
            <person name="Kurtzman C.P."/>
            <person name="Blackwell M."/>
            <person name="Grigoriev I.V."/>
            <person name="Jeffries T.W."/>
        </authorList>
    </citation>
    <scope>NUCLEOTIDE SEQUENCE [LARGE SCALE GENOMIC DNA]</scope>
    <source>
        <strain evidence="5">NRRL Y-1933</strain>
    </source>
</reference>
<name>A0A1E4RI20_9ASCO</name>
<evidence type="ECO:0008006" key="6">
    <source>
        <dbReference type="Google" id="ProtNLM"/>
    </source>
</evidence>
<evidence type="ECO:0000256" key="2">
    <source>
        <dbReference type="ARBA" id="ARBA00022980"/>
    </source>
</evidence>
<evidence type="ECO:0000256" key="3">
    <source>
        <dbReference type="ARBA" id="ARBA00023274"/>
    </source>
</evidence>
<dbReference type="PANTHER" id="PTHR15680:SF9">
    <property type="entry name" value="LARGE RIBOSOMAL SUBUNIT PROTEIN BL19M"/>
    <property type="match status" value="1"/>
</dbReference>
<dbReference type="OrthoDB" id="432645at2759"/>
<dbReference type="SUPFAM" id="SSF50104">
    <property type="entry name" value="Translation proteins SH3-like domain"/>
    <property type="match status" value="1"/>
</dbReference>
<evidence type="ECO:0000313" key="4">
    <source>
        <dbReference type="EMBL" id="ODV66903.1"/>
    </source>
</evidence>
<dbReference type="GO" id="GO:0006412">
    <property type="term" value="P:translation"/>
    <property type="evidence" value="ECO:0007669"/>
    <property type="project" value="InterPro"/>
</dbReference>
<comment type="similarity">
    <text evidence="1">Belongs to the bacterial ribosomal protein bL19 family.</text>
</comment>
<dbReference type="AlphaFoldDB" id="A0A1E4RI20"/>
<dbReference type="RefSeq" id="XP_020075970.1">
    <property type="nucleotide sequence ID" value="XM_020222261.1"/>
</dbReference>
<dbReference type="GeneID" id="30996810"/>
<keyword evidence="3" id="KW-0687">Ribonucleoprotein</keyword>
<keyword evidence="2" id="KW-0689">Ribosomal protein</keyword>
<dbReference type="EMBL" id="KV454541">
    <property type="protein sequence ID" value="ODV66903.1"/>
    <property type="molecule type" value="Genomic_DNA"/>
</dbReference>
<accession>A0A1E4RI20</accession>
<evidence type="ECO:0000256" key="1">
    <source>
        <dbReference type="ARBA" id="ARBA00005781"/>
    </source>
</evidence>
<dbReference type="GO" id="GO:0003735">
    <property type="term" value="F:structural constituent of ribosome"/>
    <property type="evidence" value="ECO:0007669"/>
    <property type="project" value="InterPro"/>
</dbReference>
<organism evidence="4 5">
    <name type="scientific">Hyphopichia burtonii NRRL Y-1933</name>
    <dbReference type="NCBI Taxonomy" id="984485"/>
    <lineage>
        <taxon>Eukaryota</taxon>
        <taxon>Fungi</taxon>
        <taxon>Dikarya</taxon>
        <taxon>Ascomycota</taxon>
        <taxon>Saccharomycotina</taxon>
        <taxon>Pichiomycetes</taxon>
        <taxon>Debaryomycetaceae</taxon>
        <taxon>Hyphopichia</taxon>
    </lineage>
</organism>
<dbReference type="InterPro" id="IPR001857">
    <property type="entry name" value="Ribosomal_bL19"/>
</dbReference>
<keyword evidence="5" id="KW-1185">Reference proteome</keyword>
<dbReference type="InterPro" id="IPR038657">
    <property type="entry name" value="Ribosomal_bL19_sf"/>
</dbReference>
<dbReference type="GO" id="GO:0005762">
    <property type="term" value="C:mitochondrial large ribosomal subunit"/>
    <property type="evidence" value="ECO:0007669"/>
    <property type="project" value="TreeGrafter"/>
</dbReference>
<proteinExistence type="inferred from homology"/>
<gene>
    <name evidence="4" type="ORF">HYPBUDRAFT_157032</name>
</gene>
<dbReference type="Gene3D" id="2.30.30.790">
    <property type="match status" value="1"/>
</dbReference>
<evidence type="ECO:0000313" key="5">
    <source>
        <dbReference type="Proteomes" id="UP000095085"/>
    </source>
</evidence>
<dbReference type="PANTHER" id="PTHR15680">
    <property type="entry name" value="RIBOSOMAL PROTEIN L19"/>
    <property type="match status" value="1"/>
</dbReference>
<dbReference type="STRING" id="984485.A0A1E4RI20"/>
<dbReference type="Proteomes" id="UP000095085">
    <property type="component" value="Unassembled WGS sequence"/>
</dbReference>
<dbReference type="Pfam" id="PF01245">
    <property type="entry name" value="Ribosomal_L19"/>
    <property type="match status" value="1"/>
</dbReference>
<sequence length="151" mass="17689">MFSLIRAKPTVYEPLPPKRNGENVLTYLQKQLLDKYDPTGKRRALVDSKNGLRSGDIIKVTYMDRTSTVGRILAIKRSVNNVGTNILIRNKFGKLGYEVRVPLYNPNIRNIEVLHKPSNYLPRNKQYYIRRTKHDVGDLEFFLREKNKKNR</sequence>